<comment type="caution">
    <text evidence="1">The sequence shown here is derived from an EMBL/GenBank/DDBJ whole genome shotgun (WGS) entry which is preliminary data.</text>
</comment>
<organism evidence="1 2">
    <name type="scientific">bacterium (Candidatus Gribaldobacteria) CG10_big_fil_rev_8_21_14_0_10_41_12</name>
    <dbReference type="NCBI Taxonomy" id="2014277"/>
    <lineage>
        <taxon>Bacteria</taxon>
        <taxon>Candidatus Gribaldobacteria</taxon>
    </lineage>
</organism>
<evidence type="ECO:0000313" key="2">
    <source>
        <dbReference type="Proteomes" id="UP000228906"/>
    </source>
</evidence>
<proteinExistence type="predicted"/>
<dbReference type="Proteomes" id="UP000228906">
    <property type="component" value="Unassembled WGS sequence"/>
</dbReference>
<gene>
    <name evidence="1" type="ORF">COU03_01945</name>
</gene>
<sequence length="64" mass="7378">MKKQKTLYAITAEDVVNVSNQNSIFFTEKNLSFIGDKIGDYFGDKWQDAIEYALNELNKNKQSI</sequence>
<evidence type="ECO:0000313" key="1">
    <source>
        <dbReference type="EMBL" id="PIR91477.1"/>
    </source>
</evidence>
<reference evidence="2" key="1">
    <citation type="submission" date="2017-09" db="EMBL/GenBank/DDBJ databases">
        <title>Depth-based differentiation of microbial function through sediment-hosted aquifers and enrichment of novel symbionts in the deep terrestrial subsurface.</title>
        <authorList>
            <person name="Probst A.J."/>
            <person name="Ladd B."/>
            <person name="Jarett J.K."/>
            <person name="Geller-Mcgrath D.E."/>
            <person name="Sieber C.M.K."/>
            <person name="Emerson J.B."/>
            <person name="Anantharaman K."/>
            <person name="Thomas B.C."/>
            <person name="Malmstrom R."/>
            <person name="Stieglmeier M."/>
            <person name="Klingl A."/>
            <person name="Woyke T."/>
            <person name="Ryan C.M."/>
            <person name="Banfield J.F."/>
        </authorList>
    </citation>
    <scope>NUCLEOTIDE SEQUENCE [LARGE SCALE GENOMIC DNA]</scope>
</reference>
<name>A0A2H0UXD9_9BACT</name>
<accession>A0A2H0UXD9</accession>
<dbReference type="AlphaFoldDB" id="A0A2H0UXD9"/>
<dbReference type="EMBL" id="PFAV01000033">
    <property type="protein sequence ID" value="PIR91477.1"/>
    <property type="molecule type" value="Genomic_DNA"/>
</dbReference>
<protein>
    <submittedName>
        <fullName evidence="1">Uncharacterized protein</fullName>
    </submittedName>
</protein>